<keyword evidence="7" id="KW-0963">Cytoplasm</keyword>
<dbReference type="GO" id="GO:0005737">
    <property type="term" value="C:cytoplasm"/>
    <property type="evidence" value="ECO:0007669"/>
    <property type="project" value="UniProtKB-SubCell"/>
</dbReference>
<dbReference type="Pfam" id="PF00560">
    <property type="entry name" value="LRR_1"/>
    <property type="match status" value="2"/>
</dbReference>
<keyword evidence="13" id="KW-0269">Exonuclease</keyword>
<keyword evidence="24" id="KW-0255">Endonuclease</keyword>
<evidence type="ECO:0000256" key="5">
    <source>
        <dbReference type="ARBA" id="ARBA00010774"/>
    </source>
</evidence>
<dbReference type="InterPro" id="IPR050410">
    <property type="entry name" value="CCR4/nocturin_mRNA_transcr"/>
</dbReference>
<evidence type="ECO:0000256" key="3">
    <source>
        <dbReference type="ARBA" id="ARBA00004123"/>
    </source>
</evidence>
<dbReference type="GO" id="GO:0005634">
    <property type="term" value="C:nucleus"/>
    <property type="evidence" value="ECO:0007669"/>
    <property type="project" value="UniProtKB-SubCell"/>
</dbReference>
<evidence type="ECO:0000256" key="19">
    <source>
        <dbReference type="ARBA" id="ARBA00030493"/>
    </source>
</evidence>
<dbReference type="GO" id="GO:0003723">
    <property type="term" value="F:RNA binding"/>
    <property type="evidence" value="ECO:0007669"/>
    <property type="project" value="UniProtKB-KW"/>
</dbReference>
<feature type="compositionally biased region" description="Polar residues" evidence="22">
    <location>
        <begin position="46"/>
        <end position="59"/>
    </location>
</feature>
<dbReference type="InterPro" id="IPR005135">
    <property type="entry name" value="Endo/exonuclease/phosphatase"/>
</dbReference>
<keyword evidence="15" id="KW-0694">RNA-binding</keyword>
<dbReference type="InterPro" id="IPR032675">
    <property type="entry name" value="LRR_dom_sf"/>
</dbReference>
<proteinExistence type="inferred from homology"/>
<dbReference type="InterPro" id="IPR003591">
    <property type="entry name" value="Leu-rich_rpt_typical-subtyp"/>
</dbReference>
<dbReference type="InterPro" id="IPR001611">
    <property type="entry name" value="Leu-rich_rpt"/>
</dbReference>
<dbReference type="GO" id="GO:0004519">
    <property type="term" value="F:endonuclease activity"/>
    <property type="evidence" value="ECO:0007669"/>
    <property type="project" value="UniProtKB-KW"/>
</dbReference>
<keyword evidence="9" id="KW-0540">Nuclease</keyword>
<evidence type="ECO:0000256" key="18">
    <source>
        <dbReference type="ARBA" id="ARBA00023242"/>
    </source>
</evidence>
<evidence type="ECO:0000256" key="8">
    <source>
        <dbReference type="ARBA" id="ARBA00022614"/>
    </source>
</evidence>
<evidence type="ECO:0000256" key="9">
    <source>
        <dbReference type="ARBA" id="ARBA00022722"/>
    </source>
</evidence>
<comment type="similarity">
    <text evidence="5">Belongs to the CCR4/nocturin family.</text>
</comment>
<evidence type="ECO:0000256" key="12">
    <source>
        <dbReference type="ARBA" id="ARBA00022801"/>
    </source>
</evidence>
<feature type="compositionally biased region" description="Polar residues" evidence="22">
    <location>
        <begin position="81"/>
        <end position="93"/>
    </location>
</feature>
<keyword evidence="8" id="KW-0433">Leucine-rich repeat</keyword>
<evidence type="ECO:0000256" key="2">
    <source>
        <dbReference type="ARBA" id="ARBA00001946"/>
    </source>
</evidence>
<evidence type="ECO:0000256" key="21">
    <source>
        <dbReference type="ARBA" id="ARBA00033317"/>
    </source>
</evidence>
<evidence type="ECO:0000259" key="23">
    <source>
        <dbReference type="Pfam" id="PF03372"/>
    </source>
</evidence>
<evidence type="ECO:0000256" key="4">
    <source>
        <dbReference type="ARBA" id="ARBA00004496"/>
    </source>
</evidence>
<evidence type="ECO:0000256" key="10">
    <source>
        <dbReference type="ARBA" id="ARBA00022723"/>
    </source>
</evidence>
<dbReference type="PANTHER" id="PTHR12121:SF100">
    <property type="entry name" value="POLY(A)-SPECIFIC RIBONUCLEASE"/>
    <property type="match status" value="1"/>
</dbReference>
<evidence type="ECO:0000256" key="16">
    <source>
        <dbReference type="ARBA" id="ARBA00023015"/>
    </source>
</evidence>
<feature type="region of interest" description="Disordered" evidence="22">
    <location>
        <begin position="46"/>
        <end position="105"/>
    </location>
</feature>
<evidence type="ECO:0000256" key="1">
    <source>
        <dbReference type="ARBA" id="ARBA00001663"/>
    </source>
</evidence>
<dbReference type="GO" id="GO:0046872">
    <property type="term" value="F:metal ion binding"/>
    <property type="evidence" value="ECO:0007669"/>
    <property type="project" value="UniProtKB-KW"/>
</dbReference>
<dbReference type="CDD" id="cd09097">
    <property type="entry name" value="Deadenylase_CCR4"/>
    <property type="match status" value="1"/>
</dbReference>
<keyword evidence="25" id="KW-1185">Reference proteome</keyword>
<keyword evidence="16" id="KW-0805">Transcription regulation</keyword>
<comment type="subcellular location">
    <subcellularLocation>
        <location evidence="4">Cytoplasm</location>
    </subcellularLocation>
    <subcellularLocation>
        <location evidence="3">Nucleus</location>
    </subcellularLocation>
</comment>
<evidence type="ECO:0000256" key="13">
    <source>
        <dbReference type="ARBA" id="ARBA00022839"/>
    </source>
</evidence>
<feature type="domain" description="Endonuclease/exonuclease/phosphatase" evidence="23">
    <location>
        <begin position="279"/>
        <end position="573"/>
    </location>
</feature>
<reference evidence="24" key="1">
    <citation type="journal article" date="2022" name="IScience">
        <title>Evolution of zygomycete secretomes and the origins of terrestrial fungal ecologies.</title>
        <authorList>
            <person name="Chang Y."/>
            <person name="Wang Y."/>
            <person name="Mondo S."/>
            <person name="Ahrendt S."/>
            <person name="Andreopoulos W."/>
            <person name="Barry K."/>
            <person name="Beard J."/>
            <person name="Benny G.L."/>
            <person name="Blankenship S."/>
            <person name="Bonito G."/>
            <person name="Cuomo C."/>
            <person name="Desiro A."/>
            <person name="Gervers K.A."/>
            <person name="Hundley H."/>
            <person name="Kuo A."/>
            <person name="LaButti K."/>
            <person name="Lang B.F."/>
            <person name="Lipzen A."/>
            <person name="O'Donnell K."/>
            <person name="Pangilinan J."/>
            <person name="Reynolds N."/>
            <person name="Sandor L."/>
            <person name="Smith M.E."/>
            <person name="Tsang A."/>
            <person name="Grigoriev I.V."/>
            <person name="Stajich J.E."/>
            <person name="Spatafora J.W."/>
        </authorList>
    </citation>
    <scope>NUCLEOTIDE SEQUENCE</scope>
    <source>
        <strain evidence="24">RSA 2281</strain>
    </source>
</reference>
<comment type="cofactor">
    <cofactor evidence="2">
        <name>Mg(2+)</name>
        <dbReference type="ChEBI" id="CHEBI:18420"/>
    </cofactor>
</comment>
<dbReference type="GO" id="GO:0004535">
    <property type="term" value="F:poly(A)-specific ribonuclease activity"/>
    <property type="evidence" value="ECO:0007669"/>
    <property type="project" value="UniProtKB-EC"/>
</dbReference>
<evidence type="ECO:0000256" key="17">
    <source>
        <dbReference type="ARBA" id="ARBA00023163"/>
    </source>
</evidence>
<evidence type="ECO:0000256" key="7">
    <source>
        <dbReference type="ARBA" id="ARBA00022490"/>
    </source>
</evidence>
<sequence>MTQLAGNSTHVARQLTYAQISRQSASPHHHARTAAAMARNAPVASTVTITDPNNPSKSFNGLMSSGGGNNKSMGKLDDETNTNGRLNNKLPKNQQQQQQHSSQQTWTTLDMGGMGLKNLSPTLCNAYTFLTTLYLNYNNLTYLPSSINQLVHLKTLDASGNKLTCVPPELGLLIQLRELLLFDNNITDLPSELGSLYQIETLGLEGNPMQPDIKNILMKDGSAAVILSLRENAPVGMPPPQREWITIESTSSEDEQGKKNHALIIFFLIIIETFSVFCFNILCQKYATAQAYGYTPSWALSWDYRKELILSEIQNRNADIICLQEVGYSEYEEHFRDDFRERAGYDSVFYPKSRAKTMQDKERGEVDGCATFFRSSKFELVEVSLLEFNQKALQRADFKKCPDIYNRVMTKDNIAVLAMLEHKDTLARVLVANSHTHWDPSFADVKLVQVGMLMDEIEKFATKHLKPPASSPDGIVYPSTAKLPTIIAGDFNSAPDSGVYEFLSKGAVKQDHSDFGDYLYGDYTDNGLAHKLSLKSAYAQVGELPFTNYIADFQGVLDYVWHSTNTLDVLSLLGPIDKEYLSKVVGFPNAHFPSE</sequence>
<gene>
    <name evidence="24" type="ORF">BDA99DRAFT_447597</name>
</gene>
<evidence type="ECO:0000313" key="24">
    <source>
        <dbReference type="EMBL" id="KAI9246048.1"/>
    </source>
</evidence>
<dbReference type="SUPFAM" id="SSF56219">
    <property type="entry name" value="DNase I-like"/>
    <property type="match status" value="1"/>
</dbReference>
<keyword evidence="14" id="KW-0460">Magnesium</keyword>
<dbReference type="Gene3D" id="3.60.10.10">
    <property type="entry name" value="Endonuclease/exonuclease/phosphatase"/>
    <property type="match status" value="1"/>
</dbReference>
<keyword evidence="12" id="KW-0378">Hydrolase</keyword>
<comment type="caution">
    <text evidence="24">The sequence shown here is derived from an EMBL/GenBank/DDBJ whole genome shotgun (WGS) entry which is preliminary data.</text>
</comment>
<dbReference type="EMBL" id="JAIXMP010000048">
    <property type="protein sequence ID" value="KAI9246048.1"/>
    <property type="molecule type" value="Genomic_DNA"/>
</dbReference>
<protein>
    <recommendedName>
        <fullName evidence="6">poly(A)-specific ribonuclease</fullName>
        <ecNumber evidence="6">3.1.13.4</ecNumber>
    </recommendedName>
    <alternativeName>
        <fullName evidence="19">Carbon catabolite repressor protein 4</fullName>
    </alternativeName>
    <alternativeName>
        <fullName evidence="20">Cytoplasmic deadenylase</fullName>
    </alternativeName>
    <alternativeName>
        <fullName evidence="21">Glucose-repressible alcohol dehydrogenase transcriptional effector</fullName>
    </alternativeName>
</protein>
<keyword evidence="10" id="KW-0479">Metal-binding</keyword>
<dbReference type="Gene3D" id="3.80.10.10">
    <property type="entry name" value="Ribonuclease Inhibitor"/>
    <property type="match status" value="1"/>
</dbReference>
<feature type="compositionally biased region" description="Low complexity" evidence="22">
    <location>
        <begin position="94"/>
        <end position="104"/>
    </location>
</feature>
<evidence type="ECO:0000313" key="25">
    <source>
        <dbReference type="Proteomes" id="UP001209540"/>
    </source>
</evidence>
<organism evidence="24 25">
    <name type="scientific">Phascolomyces articulosus</name>
    <dbReference type="NCBI Taxonomy" id="60185"/>
    <lineage>
        <taxon>Eukaryota</taxon>
        <taxon>Fungi</taxon>
        <taxon>Fungi incertae sedis</taxon>
        <taxon>Mucoromycota</taxon>
        <taxon>Mucoromycotina</taxon>
        <taxon>Mucoromycetes</taxon>
        <taxon>Mucorales</taxon>
        <taxon>Lichtheimiaceae</taxon>
        <taxon>Phascolomyces</taxon>
    </lineage>
</organism>
<evidence type="ECO:0000256" key="20">
    <source>
        <dbReference type="ARBA" id="ARBA00031469"/>
    </source>
</evidence>
<evidence type="ECO:0000256" key="22">
    <source>
        <dbReference type="SAM" id="MobiDB-lite"/>
    </source>
</evidence>
<feature type="region of interest" description="Disordered" evidence="22">
    <location>
        <begin position="20"/>
        <end position="39"/>
    </location>
</feature>
<dbReference type="SUPFAM" id="SSF52058">
    <property type="entry name" value="L domain-like"/>
    <property type="match status" value="1"/>
</dbReference>
<dbReference type="AlphaFoldDB" id="A0AAD5JNB2"/>
<evidence type="ECO:0000256" key="14">
    <source>
        <dbReference type="ARBA" id="ARBA00022842"/>
    </source>
</evidence>
<dbReference type="Proteomes" id="UP001209540">
    <property type="component" value="Unassembled WGS sequence"/>
</dbReference>
<evidence type="ECO:0000256" key="15">
    <source>
        <dbReference type="ARBA" id="ARBA00022884"/>
    </source>
</evidence>
<keyword evidence="11" id="KW-0677">Repeat</keyword>
<dbReference type="InterPro" id="IPR036691">
    <property type="entry name" value="Endo/exonu/phosph_ase_sf"/>
</dbReference>
<reference evidence="24" key="2">
    <citation type="submission" date="2023-02" db="EMBL/GenBank/DDBJ databases">
        <authorList>
            <consortium name="DOE Joint Genome Institute"/>
            <person name="Mondo S.J."/>
            <person name="Chang Y."/>
            <person name="Wang Y."/>
            <person name="Ahrendt S."/>
            <person name="Andreopoulos W."/>
            <person name="Barry K."/>
            <person name="Beard J."/>
            <person name="Benny G.L."/>
            <person name="Blankenship S."/>
            <person name="Bonito G."/>
            <person name="Cuomo C."/>
            <person name="Desiro A."/>
            <person name="Gervers K.A."/>
            <person name="Hundley H."/>
            <person name="Kuo A."/>
            <person name="LaButti K."/>
            <person name="Lang B.F."/>
            <person name="Lipzen A."/>
            <person name="O'Donnell K."/>
            <person name="Pangilinan J."/>
            <person name="Reynolds N."/>
            <person name="Sandor L."/>
            <person name="Smith M.W."/>
            <person name="Tsang A."/>
            <person name="Grigoriev I.V."/>
            <person name="Stajich J.E."/>
            <person name="Spatafora J.W."/>
        </authorList>
    </citation>
    <scope>NUCLEOTIDE SEQUENCE</scope>
    <source>
        <strain evidence="24">RSA 2281</strain>
    </source>
</reference>
<dbReference type="PANTHER" id="PTHR12121">
    <property type="entry name" value="CARBON CATABOLITE REPRESSOR PROTEIN 4"/>
    <property type="match status" value="1"/>
</dbReference>
<accession>A0AAD5JNB2</accession>
<evidence type="ECO:0000256" key="11">
    <source>
        <dbReference type="ARBA" id="ARBA00022737"/>
    </source>
</evidence>
<comment type="catalytic activity">
    <reaction evidence="1">
        <text>Exonucleolytic cleavage of poly(A) to 5'-AMP.</text>
        <dbReference type="EC" id="3.1.13.4"/>
    </reaction>
</comment>
<dbReference type="Pfam" id="PF03372">
    <property type="entry name" value="Exo_endo_phos"/>
    <property type="match status" value="1"/>
</dbReference>
<name>A0AAD5JNB2_9FUNG</name>
<evidence type="ECO:0000256" key="6">
    <source>
        <dbReference type="ARBA" id="ARBA00012161"/>
    </source>
</evidence>
<dbReference type="EC" id="3.1.13.4" evidence="6"/>
<dbReference type="PROSITE" id="PS51450">
    <property type="entry name" value="LRR"/>
    <property type="match status" value="3"/>
</dbReference>
<keyword evidence="17" id="KW-0804">Transcription</keyword>
<dbReference type="SMART" id="SM00369">
    <property type="entry name" value="LRR_TYP"/>
    <property type="match status" value="3"/>
</dbReference>
<keyword evidence="18" id="KW-0539">Nucleus</keyword>